<proteinExistence type="predicted"/>
<accession>A0A8S2TIR7</accession>
<comment type="caution">
    <text evidence="1">The sequence shown here is derived from an EMBL/GenBank/DDBJ whole genome shotgun (WGS) entry which is preliminary data.</text>
</comment>
<evidence type="ECO:0000313" key="2">
    <source>
        <dbReference type="Proteomes" id="UP000681720"/>
    </source>
</evidence>
<dbReference type="AlphaFoldDB" id="A0A8S2TIR7"/>
<sequence length="25" mass="2869">MPGVNKCLEMTTKLESNVNRITSRF</sequence>
<gene>
    <name evidence="1" type="ORF">GIL414_LOCUS25336</name>
</gene>
<dbReference type="Proteomes" id="UP000681720">
    <property type="component" value="Unassembled WGS sequence"/>
</dbReference>
<name>A0A8S2TIR7_9BILA</name>
<organism evidence="1 2">
    <name type="scientific">Rotaria magnacalcarata</name>
    <dbReference type="NCBI Taxonomy" id="392030"/>
    <lineage>
        <taxon>Eukaryota</taxon>
        <taxon>Metazoa</taxon>
        <taxon>Spiralia</taxon>
        <taxon>Gnathifera</taxon>
        <taxon>Rotifera</taxon>
        <taxon>Eurotatoria</taxon>
        <taxon>Bdelloidea</taxon>
        <taxon>Philodinida</taxon>
        <taxon>Philodinidae</taxon>
        <taxon>Rotaria</taxon>
    </lineage>
</organism>
<protein>
    <submittedName>
        <fullName evidence="1">Uncharacterized protein</fullName>
    </submittedName>
</protein>
<feature type="non-terminal residue" evidence="1">
    <location>
        <position position="1"/>
    </location>
</feature>
<reference evidence="1" key="1">
    <citation type="submission" date="2021-02" db="EMBL/GenBank/DDBJ databases">
        <authorList>
            <person name="Nowell W R."/>
        </authorList>
    </citation>
    <scope>NUCLEOTIDE SEQUENCE</scope>
</reference>
<dbReference type="EMBL" id="CAJOBJ010033964">
    <property type="protein sequence ID" value="CAF4289377.1"/>
    <property type="molecule type" value="Genomic_DNA"/>
</dbReference>
<evidence type="ECO:0000313" key="1">
    <source>
        <dbReference type="EMBL" id="CAF4289377.1"/>
    </source>
</evidence>